<dbReference type="InterPro" id="IPR023393">
    <property type="entry name" value="START-like_dom_sf"/>
</dbReference>
<comment type="caution">
    <text evidence="1">The sequence shown here is derived from an EMBL/GenBank/DDBJ whole genome shotgun (WGS) entry which is preliminary data.</text>
</comment>
<keyword evidence="2" id="KW-1185">Reference proteome</keyword>
<evidence type="ECO:0000313" key="1">
    <source>
        <dbReference type="EMBL" id="MEE2032484.1"/>
    </source>
</evidence>
<organism evidence="1 2">
    <name type="scientific">Rhodococcus chondri</name>
    <dbReference type="NCBI Taxonomy" id="3065941"/>
    <lineage>
        <taxon>Bacteria</taxon>
        <taxon>Bacillati</taxon>
        <taxon>Actinomycetota</taxon>
        <taxon>Actinomycetes</taxon>
        <taxon>Mycobacteriales</taxon>
        <taxon>Nocardiaceae</taxon>
        <taxon>Rhodococcus</taxon>
    </lineage>
</organism>
<proteinExistence type="predicted"/>
<protein>
    <recommendedName>
        <fullName evidence="3">Ligand-binding SRPBCC domain-containing protein</fullName>
    </recommendedName>
</protein>
<name>A0ABU7JRG6_9NOCA</name>
<dbReference type="RefSeq" id="WP_330151903.1">
    <property type="nucleotide sequence ID" value="NZ_JAUZMZ010000045.1"/>
</dbReference>
<accession>A0ABU7JRG6</accession>
<dbReference type="Proteomes" id="UP001331936">
    <property type="component" value="Unassembled WGS sequence"/>
</dbReference>
<gene>
    <name evidence="1" type="ORF">Q8814_10240</name>
</gene>
<dbReference type="SUPFAM" id="SSF55961">
    <property type="entry name" value="Bet v1-like"/>
    <property type="match status" value="1"/>
</dbReference>
<sequence>MTPVLVVEQRSVIAAPTADVWARITDPQGINDELAPLLVMRMPRSARGLTIDNVPPGRPLGRASLLLLGVLPIESDNLSIATIEPGRSFHEKSTMVTLRRWEHERSLTSDAAGCTHLHDRLTFELRAPLARIPYAPASARRIVEALFAHRHQRLVRHFAARSNSVAQRIRRGVLWWACR</sequence>
<dbReference type="EMBL" id="JAUZMZ010000045">
    <property type="protein sequence ID" value="MEE2032484.1"/>
    <property type="molecule type" value="Genomic_DNA"/>
</dbReference>
<evidence type="ECO:0008006" key="3">
    <source>
        <dbReference type="Google" id="ProtNLM"/>
    </source>
</evidence>
<reference evidence="1 2" key="1">
    <citation type="submission" date="2023-08" db="EMBL/GenBank/DDBJ databases">
        <authorList>
            <person name="Girao M."/>
            <person name="Carvalho M.F."/>
        </authorList>
    </citation>
    <scope>NUCLEOTIDE SEQUENCE [LARGE SCALE GENOMIC DNA]</scope>
    <source>
        <strain evidence="1 2">CC-R104</strain>
    </source>
</reference>
<evidence type="ECO:0000313" key="2">
    <source>
        <dbReference type="Proteomes" id="UP001331936"/>
    </source>
</evidence>
<dbReference type="Gene3D" id="3.30.530.20">
    <property type="match status" value="1"/>
</dbReference>